<dbReference type="Proteomes" id="UP001177021">
    <property type="component" value="Unassembled WGS sequence"/>
</dbReference>
<protein>
    <submittedName>
        <fullName evidence="1">Uncharacterized protein</fullName>
    </submittedName>
</protein>
<proteinExistence type="predicted"/>
<reference evidence="1" key="1">
    <citation type="submission" date="2023-10" db="EMBL/GenBank/DDBJ databases">
        <authorList>
            <person name="Rodriguez Cubillos JULIANA M."/>
            <person name="De Vega J."/>
        </authorList>
    </citation>
    <scope>NUCLEOTIDE SEQUENCE</scope>
</reference>
<name>A0ACB0LEF1_TRIPR</name>
<sequence length="470" mass="54299">MDHSSDKFAATGFLFLQPKNIGFFELFRVYFGTTKLHKENFVQCNEVVEEESLDEYKSLVFVSLLLQKLMLLFKYPLKYLGFTIELFLNLASGNCNIFQIISNLLQGKELVDTNSADYVSIIGHLDNRVELDKRIQRDDPKYNVALSMMASKAAYENQAFIRDTVENHWKMEVVASGDYWNDFEGEATTQAYVLLNKSDNHDTYIVTFRGTEFFDADQWSCDFDISWLELPSLGKTHAGFMKALGLQKSNMGWPKEIDKNNHGHAPEAYYFIRDLLKKHLDGNDKAKFIVTGHSLGGALAILFPAILILHEETFLLERLEGVYTFGQPRVGGDIFSKYMEKNLKENGVMFYRIVYSYDIVPRLPPDYKDILFRHFGTCLYYDRNYNCKKMQEEPNKNYFSLSEIIPMSLNAFCELIRSFFMVSRYGSEYQEGWLLRIFRLVGLVIPGASNHIPQDYVNATRLGSIPSKMD</sequence>
<organism evidence="1 2">
    <name type="scientific">Trifolium pratense</name>
    <name type="common">Red clover</name>
    <dbReference type="NCBI Taxonomy" id="57577"/>
    <lineage>
        <taxon>Eukaryota</taxon>
        <taxon>Viridiplantae</taxon>
        <taxon>Streptophyta</taxon>
        <taxon>Embryophyta</taxon>
        <taxon>Tracheophyta</taxon>
        <taxon>Spermatophyta</taxon>
        <taxon>Magnoliopsida</taxon>
        <taxon>eudicotyledons</taxon>
        <taxon>Gunneridae</taxon>
        <taxon>Pentapetalae</taxon>
        <taxon>rosids</taxon>
        <taxon>fabids</taxon>
        <taxon>Fabales</taxon>
        <taxon>Fabaceae</taxon>
        <taxon>Papilionoideae</taxon>
        <taxon>50 kb inversion clade</taxon>
        <taxon>NPAAA clade</taxon>
        <taxon>Hologalegina</taxon>
        <taxon>IRL clade</taxon>
        <taxon>Trifolieae</taxon>
        <taxon>Trifolium</taxon>
    </lineage>
</organism>
<comment type="caution">
    <text evidence="1">The sequence shown here is derived from an EMBL/GenBank/DDBJ whole genome shotgun (WGS) entry which is preliminary data.</text>
</comment>
<evidence type="ECO:0000313" key="2">
    <source>
        <dbReference type="Proteomes" id="UP001177021"/>
    </source>
</evidence>
<accession>A0ACB0LEF1</accession>
<gene>
    <name evidence="1" type="ORF">MILVUS5_LOCUS32394</name>
</gene>
<evidence type="ECO:0000313" key="1">
    <source>
        <dbReference type="EMBL" id="CAJ2667882.1"/>
    </source>
</evidence>
<dbReference type="EMBL" id="CASHSV030000513">
    <property type="protein sequence ID" value="CAJ2667882.1"/>
    <property type="molecule type" value="Genomic_DNA"/>
</dbReference>
<keyword evidence="2" id="KW-1185">Reference proteome</keyword>